<evidence type="ECO:0000256" key="10">
    <source>
        <dbReference type="ARBA" id="ARBA00023136"/>
    </source>
</evidence>
<gene>
    <name evidence="17" type="primary">KNAG0C03390</name>
    <name evidence="17" type="ordered locus">KNAG_0C03390</name>
</gene>
<evidence type="ECO:0000256" key="7">
    <source>
        <dbReference type="ARBA" id="ARBA00022692"/>
    </source>
</evidence>
<evidence type="ECO:0000313" key="17">
    <source>
        <dbReference type="EMBL" id="CCK69446.1"/>
    </source>
</evidence>
<keyword evidence="5 13" id="KW-0728">SH3 domain</keyword>
<feature type="compositionally biased region" description="Polar residues" evidence="14">
    <location>
        <begin position="189"/>
        <end position="199"/>
    </location>
</feature>
<evidence type="ECO:0000313" key="18">
    <source>
        <dbReference type="Proteomes" id="UP000006310"/>
    </source>
</evidence>
<dbReference type="GO" id="GO:0005886">
    <property type="term" value="C:plasma membrane"/>
    <property type="evidence" value="ECO:0007669"/>
    <property type="project" value="UniProtKB-SubCell"/>
</dbReference>
<proteinExistence type="inferred from homology"/>
<feature type="transmembrane region" description="Helical" evidence="15">
    <location>
        <begin position="89"/>
        <end position="113"/>
    </location>
</feature>
<keyword evidence="18" id="KW-1185">Reference proteome</keyword>
<dbReference type="OrthoDB" id="5983572at2759"/>
<dbReference type="STRING" id="1071383.J7S5Z4"/>
<dbReference type="FunFam" id="2.30.30.40:FF:000213">
    <property type="entry name" value="High osmolarity signaling protein SHO1"/>
    <property type="match status" value="1"/>
</dbReference>
<comment type="subcellular location">
    <subcellularLocation>
        <location evidence="1">Cell membrane</location>
        <topology evidence="1">Multi-pass membrane protein</topology>
    </subcellularLocation>
</comment>
<protein>
    <recommendedName>
        <fullName evidence="4">High osmolarity signaling protein SHO1</fullName>
    </recommendedName>
    <alternativeName>
        <fullName evidence="3">High osmolarity signaling protein sho1</fullName>
    </alternativeName>
    <alternativeName>
        <fullName evidence="11 12">Osmosensor SHO1</fullName>
    </alternativeName>
</protein>
<accession>J7S5Z4</accession>
<evidence type="ECO:0000256" key="4">
    <source>
        <dbReference type="ARBA" id="ARBA00017350"/>
    </source>
</evidence>
<evidence type="ECO:0000256" key="11">
    <source>
        <dbReference type="ARBA" id="ARBA00029697"/>
    </source>
</evidence>
<reference evidence="18" key="2">
    <citation type="submission" date="2012-08" db="EMBL/GenBank/DDBJ databases">
        <title>Genome sequence of Kazachstania naganishii.</title>
        <authorList>
            <person name="Gordon J.L."/>
            <person name="Armisen D."/>
            <person name="Proux-Wera E."/>
            <person name="OhEigeartaigh S.S."/>
            <person name="Byrne K.P."/>
            <person name="Wolfe K.H."/>
        </authorList>
    </citation>
    <scope>NUCLEOTIDE SEQUENCE [LARGE SCALE GENOMIC DNA]</scope>
    <source>
        <strain evidence="18">ATCC MYA-139 / BCRC 22969 / CBS 8797 / CCRC 22969 / KCTC 17520 / NBRC 10181 / NCYC 3082</strain>
    </source>
</reference>
<dbReference type="PANTHER" id="PTHR15735">
    <property type="entry name" value="FCH AND DOUBLE SH3 DOMAINS PROTEIN"/>
    <property type="match status" value="1"/>
</dbReference>
<feature type="transmembrane region" description="Helical" evidence="15">
    <location>
        <begin position="120"/>
        <end position="140"/>
    </location>
</feature>
<evidence type="ECO:0000256" key="13">
    <source>
        <dbReference type="PROSITE-ProRule" id="PRU00192"/>
    </source>
</evidence>
<dbReference type="GO" id="GO:0043332">
    <property type="term" value="C:mating projection tip"/>
    <property type="evidence" value="ECO:0007669"/>
    <property type="project" value="EnsemblFungi"/>
</dbReference>
<keyword evidence="6" id="KW-1003">Cell membrane</keyword>
<dbReference type="HOGENOM" id="CLU_043316_0_0_1"/>
<dbReference type="InterPro" id="IPR001452">
    <property type="entry name" value="SH3_domain"/>
</dbReference>
<evidence type="ECO:0000256" key="8">
    <source>
        <dbReference type="ARBA" id="ARBA00022989"/>
    </source>
</evidence>
<dbReference type="KEGG" id="kng:KNAG_0C03390"/>
<dbReference type="GO" id="GO:0044697">
    <property type="term" value="C:HICS complex"/>
    <property type="evidence" value="ECO:0007669"/>
    <property type="project" value="EnsemblFungi"/>
</dbReference>
<dbReference type="InterPro" id="IPR035522">
    <property type="entry name" value="Sho1_SH3"/>
</dbReference>
<dbReference type="OMA" id="KNGKWWQ"/>
<dbReference type="GeneID" id="34525126"/>
<feature type="transmembrane region" description="Helical" evidence="15">
    <location>
        <begin position="30"/>
        <end position="52"/>
    </location>
</feature>
<dbReference type="GO" id="GO:0030010">
    <property type="term" value="P:establishment of cell polarity"/>
    <property type="evidence" value="ECO:0007669"/>
    <property type="project" value="EnsemblFungi"/>
</dbReference>
<organism evidence="17 18">
    <name type="scientific">Huiozyma naganishii (strain ATCC MYA-139 / BCRC 22969 / CBS 8797 / KCTC 17520 / NBRC 10181 / NCYC 3082 / Yp74L-3)</name>
    <name type="common">Yeast</name>
    <name type="synonym">Kazachstania naganishii</name>
    <dbReference type="NCBI Taxonomy" id="1071383"/>
    <lineage>
        <taxon>Eukaryota</taxon>
        <taxon>Fungi</taxon>
        <taxon>Dikarya</taxon>
        <taxon>Ascomycota</taxon>
        <taxon>Saccharomycotina</taxon>
        <taxon>Saccharomycetes</taxon>
        <taxon>Saccharomycetales</taxon>
        <taxon>Saccharomycetaceae</taxon>
        <taxon>Huiozyma</taxon>
    </lineage>
</organism>
<dbReference type="AlphaFoldDB" id="J7S5Z4"/>
<feature type="domain" description="SH3" evidence="16">
    <location>
        <begin position="281"/>
        <end position="342"/>
    </location>
</feature>
<dbReference type="GO" id="GO:0007232">
    <property type="term" value="P:osmosensory signaling pathway via Sho1 osmosensor"/>
    <property type="evidence" value="ECO:0007669"/>
    <property type="project" value="EnsemblFungi"/>
</dbReference>
<evidence type="ECO:0000256" key="5">
    <source>
        <dbReference type="ARBA" id="ARBA00022443"/>
    </source>
</evidence>
<evidence type="ECO:0000256" key="9">
    <source>
        <dbReference type="ARBA" id="ARBA00023016"/>
    </source>
</evidence>
<dbReference type="InterPro" id="IPR036028">
    <property type="entry name" value="SH3-like_dom_sf"/>
</dbReference>
<evidence type="ECO:0000256" key="3">
    <source>
        <dbReference type="ARBA" id="ARBA00016255"/>
    </source>
</evidence>
<keyword evidence="7 15" id="KW-0812">Transmembrane</keyword>
<comment type="similarity">
    <text evidence="2">Belongs to the SHO1 family.</text>
</comment>
<evidence type="ECO:0000256" key="14">
    <source>
        <dbReference type="SAM" id="MobiDB-lite"/>
    </source>
</evidence>
<evidence type="ECO:0000256" key="2">
    <source>
        <dbReference type="ARBA" id="ARBA00009739"/>
    </source>
</evidence>
<keyword evidence="9" id="KW-0346">Stress response</keyword>
<dbReference type="SMART" id="SM00326">
    <property type="entry name" value="SH3"/>
    <property type="match status" value="1"/>
</dbReference>
<reference evidence="17 18" key="1">
    <citation type="journal article" date="2011" name="Proc. Natl. Acad. Sci. U.S.A.">
        <title>Evolutionary erosion of yeast sex chromosomes by mating-type switching accidents.</title>
        <authorList>
            <person name="Gordon J.L."/>
            <person name="Armisen D."/>
            <person name="Proux-Wera E."/>
            <person name="Oheigeartaigh S.S."/>
            <person name="Byrne K.P."/>
            <person name="Wolfe K.H."/>
        </authorList>
    </citation>
    <scope>NUCLEOTIDE SEQUENCE [LARGE SCALE GENOMIC DNA]</scope>
    <source>
        <strain evidence="18">ATCC MYA-139 / BCRC 22969 / CBS 8797 / CCRC 22969 / KCTC 17520 / NBRC 10181 / NCYC 3082</strain>
    </source>
</reference>
<name>J7S5Z4_HUIN7</name>
<evidence type="ECO:0000256" key="1">
    <source>
        <dbReference type="ARBA" id="ARBA00004651"/>
    </source>
</evidence>
<dbReference type="GO" id="GO:0001402">
    <property type="term" value="P:signal transduction involved in filamentous growth"/>
    <property type="evidence" value="ECO:0007669"/>
    <property type="project" value="EnsemblFungi"/>
</dbReference>
<dbReference type="CDD" id="cd11855">
    <property type="entry name" value="SH3_Sho1p"/>
    <property type="match status" value="1"/>
</dbReference>
<dbReference type="GO" id="GO:0005034">
    <property type="term" value="F:osmosensor activity"/>
    <property type="evidence" value="ECO:0007669"/>
    <property type="project" value="EnsemblFungi"/>
</dbReference>
<dbReference type="SUPFAM" id="SSF50044">
    <property type="entry name" value="SH3-domain"/>
    <property type="match status" value="1"/>
</dbReference>
<dbReference type="Pfam" id="PF00018">
    <property type="entry name" value="SH3_1"/>
    <property type="match status" value="1"/>
</dbReference>
<dbReference type="GO" id="GO:0005935">
    <property type="term" value="C:cellular bud neck"/>
    <property type="evidence" value="ECO:0007669"/>
    <property type="project" value="EnsemblFungi"/>
</dbReference>
<dbReference type="EMBL" id="HE978316">
    <property type="protein sequence ID" value="CCK69446.1"/>
    <property type="molecule type" value="Genomic_DNA"/>
</dbReference>
<dbReference type="eggNOG" id="ENOG502QW7A">
    <property type="taxonomic scope" value="Eukaryota"/>
</dbReference>
<evidence type="ECO:0000256" key="15">
    <source>
        <dbReference type="SAM" id="Phobius"/>
    </source>
</evidence>
<keyword evidence="8 15" id="KW-1133">Transmembrane helix</keyword>
<keyword evidence="10 15" id="KW-0472">Membrane</keyword>
<dbReference type="Proteomes" id="UP000006310">
    <property type="component" value="Chromosome 3"/>
</dbReference>
<dbReference type="GO" id="GO:0030833">
    <property type="term" value="P:regulation of actin filament polymerization"/>
    <property type="evidence" value="ECO:0007669"/>
    <property type="project" value="TreeGrafter"/>
</dbReference>
<evidence type="ECO:0000259" key="16">
    <source>
        <dbReference type="PROSITE" id="PS50002"/>
    </source>
</evidence>
<dbReference type="PROSITE" id="PS50002">
    <property type="entry name" value="SH3"/>
    <property type="match status" value="1"/>
</dbReference>
<dbReference type="Gene3D" id="2.30.30.40">
    <property type="entry name" value="SH3 Domains"/>
    <property type="match status" value="1"/>
</dbReference>
<dbReference type="RefSeq" id="XP_022463692.1">
    <property type="nucleotide sequence ID" value="XM_022607058.1"/>
</dbReference>
<dbReference type="PRINTS" id="PR00452">
    <property type="entry name" value="SH3DOMAIN"/>
</dbReference>
<sequence>MDFTRPLQKQRRTFTQRHRFEVKNLLGDPFAISTTSIALISWIITIGGSIAVASDNEPFPRFTWWGIGFEFFLICLISVFYCYNVVDYYRIFLCGSLSVAFVYTTNSATNLVYSDGSRKAAASAGVVLLSIVNFIWLFYFGGDNASPFNRWIDSFSLHGIRPSPYEHSTLRARRRSSKPLASTPRPVTRYTTETNQDQQPFHDGSYQGNNYMSSTALSGFENTEPQFNPGTQYDTINTHHMPQVDEATGARARGTYLTNENTDTTMSGTLGLYSELGDEENFMYTAKALYSYDADSNDQYEVSFEQGEILKVSDIEGRWWKARRANGETGIIPSNYVELIES</sequence>
<evidence type="ECO:0000256" key="6">
    <source>
        <dbReference type="ARBA" id="ARBA00022475"/>
    </source>
</evidence>
<dbReference type="PANTHER" id="PTHR15735:SF20">
    <property type="entry name" value="HIGH OSMOLARITY SIGNALING PROTEIN SHO1"/>
    <property type="match status" value="1"/>
</dbReference>
<feature type="region of interest" description="Disordered" evidence="14">
    <location>
        <begin position="168"/>
        <end position="201"/>
    </location>
</feature>
<feature type="transmembrane region" description="Helical" evidence="15">
    <location>
        <begin position="64"/>
        <end position="83"/>
    </location>
</feature>
<dbReference type="GO" id="GO:0005078">
    <property type="term" value="F:MAP-kinase scaffold activity"/>
    <property type="evidence" value="ECO:0007669"/>
    <property type="project" value="EnsemblFungi"/>
</dbReference>
<evidence type="ECO:0000256" key="12">
    <source>
        <dbReference type="ARBA" id="ARBA00030785"/>
    </source>
</evidence>